<evidence type="ECO:0000256" key="2">
    <source>
        <dbReference type="SAM" id="MobiDB-lite"/>
    </source>
</evidence>
<feature type="domain" description="Peptidase C14 caspase" evidence="3">
    <location>
        <begin position="7"/>
        <end position="311"/>
    </location>
</feature>
<evidence type="ECO:0000313" key="4">
    <source>
        <dbReference type="EMBL" id="OAG45285.1"/>
    </source>
</evidence>
<dbReference type="AlphaFoldDB" id="A0A177FLZ8"/>
<dbReference type="OrthoDB" id="3223806at2759"/>
<dbReference type="InterPro" id="IPR011600">
    <property type="entry name" value="Pept_C14_caspase"/>
</dbReference>
<evidence type="ECO:0000259" key="3">
    <source>
        <dbReference type="Pfam" id="PF00656"/>
    </source>
</evidence>
<sequence>MGSNIARRFAVLVGIDLYDHEPDPKKSNNLRGCVNDIKSVSQFLQSELQIPPSQITTLEAPNVKGSKIDFSVSHAPTRKNLLSSLQSLVNEPPGAFIYFQYSGHGYRYRRRLRKGENRNRRHKEFLCTWETWTTDTELGDILDKLSEKHTVCAVLDCCHSGGADRDAIQDEAARSDEEQDEEHNGDQTEDVVIRSFNPFSGETPSLMSDLDDGGDSENEEDEFPNFKGRPSGMRDATLPTSDLYRERKYNLIAAAQASEVATECTFVVKGGKRVRSGVLTHYLLQSLSELRGSTDRVTYRLLQSSVDARVKNLKLGRRRYRIQQHPLHLGNSSRFLFSSDSSAESSLDLLANVNHNTSGTVTIDRGAANNVSVGDRFWLRPFKDAAFGLITAQSQGALVFQVDNVQELESTASWSHPAARPLAKAGYIAQLLERTPKTRMRIHLPNMLSEDALRIKQECAKYEVRSLPMDLSFTSGAMEPGGKVDFIVTVKQKLGLDVQIIASNDQGNTRATPAIGPDNPKQLMEVLHHLCTYQLAANINFPSITNPGVLSTLYDFDCLQQNPDGKSPPGAVAMCELKFKNRSPSPVYITILNLTPAFGVQAILPGPESSSEQVAPGLEKTEIIDMFVPDFLKHKKQLMGNKQQPIEMRDVLKLFVVTQKTDFRHYQIPNLEIDHNKVDIAWIGPQTKHLLSEKCVIEEKVISTLV</sequence>
<dbReference type="GO" id="GO:0006508">
    <property type="term" value="P:proteolysis"/>
    <property type="evidence" value="ECO:0007669"/>
    <property type="project" value="InterPro"/>
</dbReference>
<feature type="compositionally biased region" description="Basic and acidic residues" evidence="2">
    <location>
        <begin position="170"/>
        <end position="186"/>
    </location>
</feature>
<dbReference type="PANTHER" id="PTHR48104">
    <property type="entry name" value="METACASPASE-4"/>
    <property type="match status" value="1"/>
</dbReference>
<organism evidence="4 5">
    <name type="scientific">Fonsecaea monophora</name>
    <dbReference type="NCBI Taxonomy" id="254056"/>
    <lineage>
        <taxon>Eukaryota</taxon>
        <taxon>Fungi</taxon>
        <taxon>Dikarya</taxon>
        <taxon>Ascomycota</taxon>
        <taxon>Pezizomycotina</taxon>
        <taxon>Eurotiomycetes</taxon>
        <taxon>Chaetothyriomycetidae</taxon>
        <taxon>Chaetothyriales</taxon>
        <taxon>Herpotrichiellaceae</taxon>
        <taxon>Fonsecaea</taxon>
    </lineage>
</organism>
<comment type="similarity">
    <text evidence="1">Belongs to the peptidase C14B family.</text>
</comment>
<gene>
    <name evidence="4" type="ORF">AYO21_00633</name>
</gene>
<evidence type="ECO:0000256" key="1">
    <source>
        <dbReference type="ARBA" id="ARBA00009005"/>
    </source>
</evidence>
<dbReference type="GO" id="GO:0005737">
    <property type="term" value="C:cytoplasm"/>
    <property type="evidence" value="ECO:0007669"/>
    <property type="project" value="TreeGrafter"/>
</dbReference>
<dbReference type="PANTHER" id="PTHR48104:SF30">
    <property type="entry name" value="METACASPASE-1"/>
    <property type="match status" value="1"/>
</dbReference>
<evidence type="ECO:0000313" key="5">
    <source>
        <dbReference type="Proteomes" id="UP000077002"/>
    </source>
</evidence>
<dbReference type="GO" id="GO:0004197">
    <property type="term" value="F:cysteine-type endopeptidase activity"/>
    <property type="evidence" value="ECO:0007669"/>
    <property type="project" value="InterPro"/>
</dbReference>
<dbReference type="RefSeq" id="XP_022517237.1">
    <property type="nucleotide sequence ID" value="XM_022650623.1"/>
</dbReference>
<comment type="caution">
    <text evidence="4">The sequence shown here is derived from an EMBL/GenBank/DDBJ whole genome shotgun (WGS) entry which is preliminary data.</text>
</comment>
<dbReference type="Proteomes" id="UP000077002">
    <property type="component" value="Unassembled WGS sequence"/>
</dbReference>
<protein>
    <recommendedName>
        <fullName evidence="3">Peptidase C14 caspase domain-containing protein</fullName>
    </recommendedName>
</protein>
<dbReference type="EMBL" id="LVKK01000002">
    <property type="protein sequence ID" value="OAG45285.1"/>
    <property type="molecule type" value="Genomic_DNA"/>
</dbReference>
<dbReference type="InterPro" id="IPR050452">
    <property type="entry name" value="Metacaspase"/>
</dbReference>
<dbReference type="Pfam" id="PF00656">
    <property type="entry name" value="Peptidase_C14"/>
    <property type="match status" value="1"/>
</dbReference>
<name>A0A177FLZ8_9EURO</name>
<keyword evidence="5" id="KW-1185">Reference proteome</keyword>
<accession>A0A177FLZ8</accession>
<feature type="compositionally biased region" description="Acidic residues" evidence="2">
    <location>
        <begin position="209"/>
        <end position="223"/>
    </location>
</feature>
<proteinExistence type="inferred from homology"/>
<feature type="region of interest" description="Disordered" evidence="2">
    <location>
        <begin position="170"/>
        <end position="237"/>
    </location>
</feature>
<dbReference type="Gene3D" id="3.40.50.1460">
    <property type="match status" value="1"/>
</dbReference>
<dbReference type="GeneID" id="34595815"/>
<reference evidence="4 5" key="1">
    <citation type="submission" date="2016-03" db="EMBL/GenBank/DDBJ databases">
        <title>Draft genome sequence of the Fonsecaea monophora CBS 269.37.</title>
        <authorList>
            <person name="Bombassaro A."/>
            <person name="Vinicius W.A."/>
            <person name="De Hoog S."/>
            <person name="Sun J."/>
            <person name="Souza E.M."/>
            <person name="Raittz R.T."/>
            <person name="Costa F."/>
            <person name="Leao A.C."/>
            <person name="Tadra-Sfeir M.Z."/>
            <person name="Baura V."/>
            <person name="Balsanelli E."/>
            <person name="Pedrosa F.O."/>
            <person name="Moreno L.F."/>
            <person name="Steffens M.B."/>
            <person name="Xi L."/>
            <person name="Bocca A.L."/>
            <person name="Felipe M.S."/>
            <person name="Teixeira M."/>
            <person name="Telles Filho F.Q."/>
            <person name="Azevedo C.M."/>
            <person name="Gomes R."/>
            <person name="Vicente V.A."/>
        </authorList>
    </citation>
    <scope>NUCLEOTIDE SEQUENCE [LARGE SCALE GENOMIC DNA]</scope>
    <source>
        <strain evidence="4 5">CBS 269.37</strain>
    </source>
</reference>